<dbReference type="InterPro" id="IPR053193">
    <property type="entry name" value="MetalloPDE_YfcE-like"/>
</dbReference>
<gene>
    <name evidence="4" type="ORF">XD66_0908</name>
</gene>
<organism evidence="4 5">
    <name type="scientific">Thermacetogenium phaeum</name>
    <dbReference type="NCBI Taxonomy" id="85874"/>
    <lineage>
        <taxon>Bacteria</taxon>
        <taxon>Bacillati</taxon>
        <taxon>Bacillota</taxon>
        <taxon>Clostridia</taxon>
        <taxon>Thermoanaerobacterales</taxon>
        <taxon>Thermoanaerobacteraceae</taxon>
        <taxon>Thermacetogenium</taxon>
    </lineage>
</organism>
<dbReference type="NCBIfam" id="NF006988">
    <property type="entry name" value="PRK09453.1"/>
    <property type="match status" value="1"/>
</dbReference>
<dbReference type="PATRIC" id="fig|85874.4.peg.278"/>
<dbReference type="NCBIfam" id="TIGR00040">
    <property type="entry name" value="yfcE"/>
    <property type="match status" value="1"/>
</dbReference>
<feature type="domain" description="Calcineurin-like phosphoesterase" evidence="3">
    <location>
        <begin position="1"/>
        <end position="164"/>
    </location>
</feature>
<name>A0A117LBD8_9THEO</name>
<proteinExistence type="inferred from homology"/>
<comment type="cofactor">
    <cofactor evidence="2">
        <name>a divalent metal cation</name>
        <dbReference type="ChEBI" id="CHEBI:60240"/>
    </cofactor>
</comment>
<dbReference type="PANTHER" id="PTHR43165">
    <property type="entry name" value="METALLOPHOSPHOESTERASE"/>
    <property type="match status" value="1"/>
</dbReference>
<keyword evidence="2" id="KW-0479">Metal-binding</keyword>
<dbReference type="InterPro" id="IPR000979">
    <property type="entry name" value="Phosphodiesterase_MJ0936/Vps29"/>
</dbReference>
<dbReference type="CDD" id="cd00841">
    <property type="entry name" value="MPP_YfcE"/>
    <property type="match status" value="1"/>
</dbReference>
<evidence type="ECO:0000313" key="4">
    <source>
        <dbReference type="EMBL" id="KUK36381.1"/>
    </source>
</evidence>
<dbReference type="GO" id="GO:0046872">
    <property type="term" value="F:metal ion binding"/>
    <property type="evidence" value="ECO:0007669"/>
    <property type="project" value="UniProtKB-KW"/>
</dbReference>
<dbReference type="Proteomes" id="UP000053326">
    <property type="component" value="Unassembled WGS sequence"/>
</dbReference>
<dbReference type="InterPro" id="IPR024654">
    <property type="entry name" value="Calcineurin-like_PHP_lpxH"/>
</dbReference>
<reference evidence="5" key="1">
    <citation type="journal article" date="2015" name="MBio">
        <title>Genome-Resolved Metagenomic Analysis Reveals Roles for Candidate Phyla and Other Microbial Community Members in Biogeochemical Transformations in Oil Reservoirs.</title>
        <authorList>
            <person name="Hu P."/>
            <person name="Tom L."/>
            <person name="Singh A."/>
            <person name="Thomas B.C."/>
            <person name="Baker B.J."/>
            <person name="Piceno Y.M."/>
            <person name="Andersen G.L."/>
            <person name="Banfield J.F."/>
        </authorList>
    </citation>
    <scope>NUCLEOTIDE SEQUENCE [LARGE SCALE GENOMIC DNA]</scope>
</reference>
<dbReference type="InterPro" id="IPR041802">
    <property type="entry name" value="MPP_YfcE"/>
</dbReference>
<sequence>MRIGIISDTHGSLTAWERAITAVFRSVDLIVHAGDVLYHGPRNPLPEGYAPRELAAIINKAPIPVVIARGNCDAEVDQVLVSWPLLSPYAFLQIKDLRILVHHGHGLEPTEMQAQAQRYQVQLFIHGHTHIPLLEEKNGVIFLNPGSPSLPKGEGRRPTVALLEDNRVSLIDLDSGNSIKSLALPKA</sequence>
<dbReference type="Pfam" id="PF12850">
    <property type="entry name" value="Metallophos_2"/>
    <property type="match status" value="1"/>
</dbReference>
<dbReference type="EC" id="3.1.4.-" evidence="2"/>
<dbReference type="GO" id="GO:0016787">
    <property type="term" value="F:hydrolase activity"/>
    <property type="evidence" value="ECO:0007669"/>
    <property type="project" value="UniProtKB-UniRule"/>
</dbReference>
<evidence type="ECO:0000256" key="1">
    <source>
        <dbReference type="ARBA" id="ARBA00008950"/>
    </source>
</evidence>
<evidence type="ECO:0000256" key="2">
    <source>
        <dbReference type="RuleBase" id="RU362039"/>
    </source>
</evidence>
<evidence type="ECO:0000259" key="3">
    <source>
        <dbReference type="Pfam" id="PF12850"/>
    </source>
</evidence>
<dbReference type="Gene3D" id="3.60.21.10">
    <property type="match status" value="1"/>
</dbReference>
<dbReference type="PANTHER" id="PTHR43165:SF1">
    <property type="entry name" value="PHOSPHODIESTERASE MJ0936"/>
    <property type="match status" value="1"/>
</dbReference>
<accession>A0A117LBD8</accession>
<protein>
    <recommendedName>
        <fullName evidence="2">Phosphoesterase</fullName>
        <ecNumber evidence="2">3.1.4.-</ecNumber>
    </recommendedName>
</protein>
<comment type="similarity">
    <text evidence="1 2">Belongs to the metallophosphoesterase superfamily. YfcE family.</text>
</comment>
<evidence type="ECO:0000313" key="5">
    <source>
        <dbReference type="Proteomes" id="UP000053326"/>
    </source>
</evidence>
<dbReference type="InterPro" id="IPR029052">
    <property type="entry name" value="Metallo-depent_PP-like"/>
</dbReference>
<comment type="caution">
    <text evidence="4">The sequence shown here is derived from an EMBL/GenBank/DDBJ whole genome shotgun (WGS) entry which is preliminary data.</text>
</comment>
<dbReference type="SUPFAM" id="SSF56300">
    <property type="entry name" value="Metallo-dependent phosphatases"/>
    <property type="match status" value="1"/>
</dbReference>
<dbReference type="EMBL" id="LGFO01000105">
    <property type="protein sequence ID" value="KUK36381.1"/>
    <property type="molecule type" value="Genomic_DNA"/>
</dbReference>
<dbReference type="AlphaFoldDB" id="A0A117LBD8"/>